<evidence type="ECO:0000256" key="4">
    <source>
        <dbReference type="ARBA" id="ARBA00022490"/>
    </source>
</evidence>
<feature type="non-terminal residue" evidence="10">
    <location>
        <position position="1"/>
    </location>
</feature>
<dbReference type="AlphaFoldDB" id="A0A8B7SM13"/>
<feature type="domain" description="Tubby N-terminal" evidence="8">
    <location>
        <begin position="1"/>
        <end position="208"/>
    </location>
</feature>
<evidence type="ECO:0000313" key="10">
    <source>
        <dbReference type="RefSeq" id="XP_019513699.1"/>
    </source>
</evidence>
<dbReference type="GO" id="GO:0005576">
    <property type="term" value="C:extracellular region"/>
    <property type="evidence" value="ECO:0007669"/>
    <property type="project" value="UniProtKB-SubCell"/>
</dbReference>
<accession>A0A8B7SM13</accession>
<dbReference type="Gene3D" id="3.20.90.10">
    <property type="entry name" value="Tubby Protein, Chain A"/>
    <property type="match status" value="1"/>
</dbReference>
<dbReference type="CTD" id="7288"/>
<gene>
    <name evidence="10" type="primary">TULP2</name>
</gene>
<dbReference type="RefSeq" id="XP_019513699.1">
    <property type="nucleotide sequence ID" value="XM_019658154.1"/>
</dbReference>
<dbReference type="InterPro" id="IPR000007">
    <property type="entry name" value="Tubby_C"/>
</dbReference>
<keyword evidence="4" id="KW-0963">Cytoplasm</keyword>
<dbReference type="PRINTS" id="PR01573">
    <property type="entry name" value="SUPERTUBBY"/>
</dbReference>
<feature type="compositionally biased region" description="Basic and acidic residues" evidence="6">
    <location>
        <begin position="177"/>
        <end position="191"/>
    </location>
</feature>
<sequence length="477" mass="53138">RRLFEMKQRRRRQELRMVQANPDASFRSCQSLRREERIAGDRGLRNPFLWENMPEANLRSGVPSALGTVSCGGDGSGERCPLALPIEADSSDPELEEVSVEDVPASLLPVKELPRIRRRGWPPHRLGSRAEDESKSQGLGDKYELRSLERNPGTDCDWGHVDLASNKGEDLEENKEESESTVRNSRGEADVEVSEALKGKGENDVGSSFHLSLHVSGPLLGEDLEAYVLQPAMRDGMVQCLISRDKQGVDKGMFPFYYLYLEAAEGQKHFLLAARKRKRSKTSNYLISLDPTDLSRNGDNIVGKVRSNVLGTKFTIFDSGTNPKRKNSIPGSAWIRKELGAVCYETNVLGFRGPRKMTVIIPGIDAQNGRISIQPQNEQGSLLSRLQNGAIQGLILLRNKAPMWSDERGVYVLNFKGRVTQASVKNFQIVHPDDLNDVVLQFGRVAPDMFTMDFCFPLCPLQAFAICLSSFDGKLAM</sequence>
<evidence type="ECO:0000256" key="2">
    <source>
        <dbReference type="ARBA" id="ARBA00004613"/>
    </source>
</evidence>
<dbReference type="FunFam" id="3.20.90.10:FF:000001">
    <property type="entry name" value="Tubby-like protein"/>
    <property type="match status" value="1"/>
</dbReference>
<dbReference type="GeneID" id="109390995"/>
<dbReference type="Pfam" id="PF16322">
    <property type="entry name" value="Tub_N"/>
    <property type="match status" value="1"/>
</dbReference>
<dbReference type="PROSITE" id="PS01200">
    <property type="entry name" value="TUB_1"/>
    <property type="match status" value="1"/>
</dbReference>
<dbReference type="KEGG" id="hai:109390995"/>
<proteinExistence type="inferred from homology"/>
<evidence type="ECO:0000256" key="3">
    <source>
        <dbReference type="ARBA" id="ARBA00007129"/>
    </source>
</evidence>
<evidence type="ECO:0000259" key="8">
    <source>
        <dbReference type="Pfam" id="PF16322"/>
    </source>
</evidence>
<dbReference type="InterPro" id="IPR018066">
    <property type="entry name" value="Tubby_C_CS"/>
</dbReference>
<evidence type="ECO:0000256" key="1">
    <source>
        <dbReference type="ARBA" id="ARBA00004496"/>
    </source>
</evidence>
<dbReference type="PANTHER" id="PTHR16517">
    <property type="entry name" value="TUBBY-RELATED"/>
    <property type="match status" value="1"/>
</dbReference>
<dbReference type="PANTHER" id="PTHR16517:SF24">
    <property type="entry name" value="TUBBY-RELATED PROTEIN 2"/>
    <property type="match status" value="1"/>
</dbReference>
<name>A0A8B7SM13_HIPAR</name>
<protein>
    <submittedName>
        <fullName evidence="10">Tubby-related protein 2</fullName>
    </submittedName>
</protein>
<comment type="similarity">
    <text evidence="3">Belongs to the TUB family.</text>
</comment>
<evidence type="ECO:0000313" key="9">
    <source>
        <dbReference type="Proteomes" id="UP000694851"/>
    </source>
</evidence>
<keyword evidence="9" id="KW-1185">Reference proteome</keyword>
<dbReference type="Pfam" id="PF01167">
    <property type="entry name" value="Tub"/>
    <property type="match status" value="1"/>
</dbReference>
<dbReference type="InterPro" id="IPR025659">
    <property type="entry name" value="Tubby-like_C"/>
</dbReference>
<organism evidence="9 10">
    <name type="scientific">Hipposideros armiger</name>
    <name type="common">Great Himalayan leaf-nosed bat</name>
    <dbReference type="NCBI Taxonomy" id="186990"/>
    <lineage>
        <taxon>Eukaryota</taxon>
        <taxon>Metazoa</taxon>
        <taxon>Chordata</taxon>
        <taxon>Craniata</taxon>
        <taxon>Vertebrata</taxon>
        <taxon>Euteleostomi</taxon>
        <taxon>Mammalia</taxon>
        <taxon>Eutheria</taxon>
        <taxon>Laurasiatheria</taxon>
        <taxon>Chiroptera</taxon>
        <taxon>Yinpterochiroptera</taxon>
        <taxon>Rhinolophoidea</taxon>
        <taxon>Hipposideridae</taxon>
        <taxon>Hipposideros</taxon>
    </lineage>
</organism>
<dbReference type="GO" id="GO:0005737">
    <property type="term" value="C:cytoplasm"/>
    <property type="evidence" value="ECO:0007669"/>
    <property type="project" value="UniProtKB-SubCell"/>
</dbReference>
<dbReference type="GO" id="GO:0005929">
    <property type="term" value="C:cilium"/>
    <property type="evidence" value="ECO:0007669"/>
    <property type="project" value="TreeGrafter"/>
</dbReference>
<evidence type="ECO:0000259" key="7">
    <source>
        <dbReference type="Pfam" id="PF01167"/>
    </source>
</evidence>
<reference evidence="10" key="1">
    <citation type="submission" date="2025-08" db="UniProtKB">
        <authorList>
            <consortium name="RefSeq"/>
        </authorList>
    </citation>
    <scope>IDENTIFICATION</scope>
    <source>
        <tissue evidence="10">Muscle</tissue>
    </source>
</reference>
<feature type="compositionally biased region" description="Basic and acidic residues" evidence="6">
    <location>
        <begin position="128"/>
        <end position="140"/>
    </location>
</feature>
<evidence type="ECO:0000256" key="5">
    <source>
        <dbReference type="ARBA" id="ARBA00022525"/>
    </source>
</evidence>
<dbReference type="GO" id="GO:0061512">
    <property type="term" value="P:protein localization to cilium"/>
    <property type="evidence" value="ECO:0007669"/>
    <property type="project" value="TreeGrafter"/>
</dbReference>
<dbReference type="SUPFAM" id="SSF54518">
    <property type="entry name" value="Tubby C-terminal domain-like"/>
    <property type="match status" value="1"/>
</dbReference>
<comment type="subcellular location">
    <subcellularLocation>
        <location evidence="1">Cytoplasm</location>
    </subcellularLocation>
    <subcellularLocation>
        <location evidence="2">Secreted</location>
    </subcellularLocation>
</comment>
<feature type="region of interest" description="Disordered" evidence="6">
    <location>
        <begin position="119"/>
        <end position="140"/>
    </location>
</feature>
<dbReference type="OrthoDB" id="8775810at2759"/>
<feature type="region of interest" description="Disordered" evidence="6">
    <location>
        <begin position="156"/>
        <end position="191"/>
    </location>
</feature>
<feature type="domain" description="Tubby C-terminal" evidence="7">
    <location>
        <begin position="229"/>
        <end position="472"/>
    </location>
</feature>
<dbReference type="Proteomes" id="UP000694851">
    <property type="component" value="Unplaced"/>
</dbReference>
<keyword evidence="5" id="KW-0964">Secreted</keyword>
<evidence type="ECO:0000256" key="6">
    <source>
        <dbReference type="SAM" id="MobiDB-lite"/>
    </source>
</evidence>
<dbReference type="InterPro" id="IPR005398">
    <property type="entry name" value="Tubby_N"/>
</dbReference>